<reference evidence="5 6" key="2">
    <citation type="submission" date="2017-12" db="EMBL/GenBank/DDBJ databases">
        <title>Revising the taxonomy of the Acinetobacter lwoffii group: the description of Acinetobacter pseudolwoffii sp. nov. and emended description of Acinetobacter lwoffii.</title>
        <authorList>
            <person name="Nemec A."/>
        </authorList>
    </citation>
    <scope>NUCLEOTIDE SEQUENCE [LARGE SCALE GENOMIC DNA]</scope>
    <source>
        <strain evidence="5 6">ANC 5347</strain>
    </source>
</reference>
<dbReference type="Proteomes" id="UP000242351">
    <property type="component" value="Unassembled WGS sequence"/>
</dbReference>
<feature type="region of interest" description="Disordered" evidence="3">
    <location>
        <begin position="291"/>
        <end position="314"/>
    </location>
</feature>
<name>A0A2H9UHP4_9GAMM</name>
<evidence type="ECO:0000313" key="5">
    <source>
        <dbReference type="EMBL" id="PJI31225.1"/>
    </source>
</evidence>
<keyword evidence="2" id="KW-0184">Conjugation</keyword>
<dbReference type="EMBL" id="PGOZ01000038">
    <property type="protein sequence ID" value="PJI31225.1"/>
    <property type="molecule type" value="Genomic_DNA"/>
</dbReference>
<dbReference type="Gene3D" id="3.30.930.30">
    <property type="match status" value="1"/>
</dbReference>
<comment type="caution">
    <text evidence="5">The sequence shown here is derived from an EMBL/GenBank/DDBJ whole genome shotgun (WGS) entry which is preliminary data.</text>
</comment>
<sequence length="314" mass="36770">MKIKTGGAGKAAPHAEYIAREGEYSKRLEKGEKLEYTEYGNMPKWAEHNPSEFWKAADLYERKNGSTYREFEIALPRELSEKQRIELVQEWVKQEIGDQHPYQLAIHNPKAMDGGEQPHAHIMFNERKLDGIDRDPDQYFKRFNSKNPERGGCQKLNTGKDYAVRKQEIKEVRERWETMCNRSLERAGLNTRVNMKSLKDQGIDQAPERKYMPSEARDPEKRAELMAFRESRKTAQIRHIAPQEVKQGLDSTMKRFEAYKLKQQQLEQQKKAAEMEKARLAAEAKKAIEIERQRQAQAQRQKTRSSKSKGMERD</sequence>
<evidence type="ECO:0000256" key="1">
    <source>
        <dbReference type="ARBA" id="ARBA00010873"/>
    </source>
</evidence>
<feature type="domain" description="MobA/MobL protein" evidence="4">
    <location>
        <begin position="39"/>
        <end position="210"/>
    </location>
</feature>
<reference evidence="5 6" key="1">
    <citation type="submission" date="2017-11" db="EMBL/GenBank/DDBJ databases">
        <authorList>
            <person name="Han C.G."/>
        </authorList>
    </citation>
    <scope>NUCLEOTIDE SEQUENCE [LARGE SCALE GENOMIC DNA]</scope>
    <source>
        <strain evidence="5 6">ANC 5347</strain>
    </source>
</reference>
<dbReference type="AlphaFoldDB" id="A0A2H9UHP4"/>
<evidence type="ECO:0000313" key="6">
    <source>
        <dbReference type="Proteomes" id="UP000242351"/>
    </source>
</evidence>
<evidence type="ECO:0000256" key="3">
    <source>
        <dbReference type="SAM" id="MobiDB-lite"/>
    </source>
</evidence>
<accession>A0A2H9UHP4</accession>
<gene>
    <name evidence="5" type="ORF">CU320_15300</name>
</gene>
<evidence type="ECO:0000256" key="2">
    <source>
        <dbReference type="ARBA" id="ARBA00022971"/>
    </source>
</evidence>
<proteinExistence type="inferred from homology"/>
<dbReference type="Pfam" id="PF03389">
    <property type="entry name" value="MobA_MobL"/>
    <property type="match status" value="1"/>
</dbReference>
<evidence type="ECO:0000259" key="4">
    <source>
        <dbReference type="Pfam" id="PF03389"/>
    </source>
</evidence>
<protein>
    <submittedName>
        <fullName evidence="5">MobA/MobL family protein</fullName>
    </submittedName>
</protein>
<comment type="similarity">
    <text evidence="1">Belongs to the MobA/MobL family.</text>
</comment>
<organism evidence="5 6">
    <name type="scientific">Acinetobacter pseudolwoffii</name>
    <dbReference type="NCBI Taxonomy" id="2053287"/>
    <lineage>
        <taxon>Bacteria</taxon>
        <taxon>Pseudomonadati</taxon>
        <taxon>Pseudomonadota</taxon>
        <taxon>Gammaproteobacteria</taxon>
        <taxon>Moraxellales</taxon>
        <taxon>Moraxellaceae</taxon>
        <taxon>Acinetobacter</taxon>
    </lineage>
</organism>
<dbReference type="InterPro" id="IPR005053">
    <property type="entry name" value="MobA_MobL"/>
</dbReference>